<sequence length="123" mass="14338">MVGVHIPHDGCSHSDDPVLERGHQRSHTSTRSRAMRHFYAHRDRPAGVHDPARVRSPRPLPQRHCHRHQRQEAQAQQPRPSSLEVVASEDREHGDQGRRALPEVRQLRLQGRRGWFRPSRIGW</sequence>
<feature type="region of interest" description="Disordered" evidence="1">
    <location>
        <begin position="1"/>
        <end position="102"/>
    </location>
</feature>
<protein>
    <submittedName>
        <fullName evidence="2">Uncharacterized protein</fullName>
    </submittedName>
</protein>
<dbReference type="Proteomes" id="UP001154282">
    <property type="component" value="Unassembled WGS sequence"/>
</dbReference>
<proteinExistence type="predicted"/>
<feature type="compositionally biased region" description="Basic and acidic residues" evidence="1">
    <location>
        <begin position="40"/>
        <end position="53"/>
    </location>
</feature>
<reference evidence="2" key="1">
    <citation type="submission" date="2022-08" db="EMBL/GenBank/DDBJ databases">
        <authorList>
            <person name="Gutierrez-Valencia J."/>
        </authorList>
    </citation>
    <scope>NUCLEOTIDE SEQUENCE</scope>
</reference>
<keyword evidence="3" id="KW-1185">Reference proteome</keyword>
<feature type="compositionally biased region" description="Basic and acidic residues" evidence="1">
    <location>
        <begin position="88"/>
        <end position="102"/>
    </location>
</feature>
<dbReference type="AlphaFoldDB" id="A0AAV0QMI8"/>
<accession>A0AAV0QMI8</accession>
<feature type="compositionally biased region" description="Basic residues" evidence="1">
    <location>
        <begin position="24"/>
        <end position="39"/>
    </location>
</feature>
<evidence type="ECO:0000313" key="2">
    <source>
        <dbReference type="EMBL" id="CAI0546413.1"/>
    </source>
</evidence>
<name>A0AAV0QMI8_9ROSI</name>
<gene>
    <name evidence="2" type="ORF">LITE_LOCUS43955</name>
</gene>
<dbReference type="EMBL" id="CAMGYJ010000010">
    <property type="protein sequence ID" value="CAI0546413.1"/>
    <property type="molecule type" value="Genomic_DNA"/>
</dbReference>
<evidence type="ECO:0000256" key="1">
    <source>
        <dbReference type="SAM" id="MobiDB-lite"/>
    </source>
</evidence>
<organism evidence="2 3">
    <name type="scientific">Linum tenue</name>
    <dbReference type="NCBI Taxonomy" id="586396"/>
    <lineage>
        <taxon>Eukaryota</taxon>
        <taxon>Viridiplantae</taxon>
        <taxon>Streptophyta</taxon>
        <taxon>Embryophyta</taxon>
        <taxon>Tracheophyta</taxon>
        <taxon>Spermatophyta</taxon>
        <taxon>Magnoliopsida</taxon>
        <taxon>eudicotyledons</taxon>
        <taxon>Gunneridae</taxon>
        <taxon>Pentapetalae</taxon>
        <taxon>rosids</taxon>
        <taxon>fabids</taxon>
        <taxon>Malpighiales</taxon>
        <taxon>Linaceae</taxon>
        <taxon>Linum</taxon>
    </lineage>
</organism>
<comment type="caution">
    <text evidence="2">The sequence shown here is derived from an EMBL/GenBank/DDBJ whole genome shotgun (WGS) entry which is preliminary data.</text>
</comment>
<feature type="compositionally biased region" description="Basic and acidic residues" evidence="1">
    <location>
        <begin position="1"/>
        <end position="23"/>
    </location>
</feature>
<evidence type="ECO:0000313" key="3">
    <source>
        <dbReference type="Proteomes" id="UP001154282"/>
    </source>
</evidence>